<evidence type="ECO:0000313" key="13">
    <source>
        <dbReference type="Proteomes" id="UP000031552"/>
    </source>
</evidence>
<dbReference type="STRING" id="1437425.CSEC_0308"/>
<feature type="domain" description="Peptidase M50" evidence="11">
    <location>
        <begin position="195"/>
        <end position="288"/>
    </location>
</feature>
<evidence type="ECO:0000256" key="1">
    <source>
        <dbReference type="ARBA" id="ARBA00001947"/>
    </source>
</evidence>
<feature type="coiled-coil region" evidence="9">
    <location>
        <begin position="520"/>
        <end position="547"/>
    </location>
</feature>
<evidence type="ECO:0000256" key="4">
    <source>
        <dbReference type="ARBA" id="ARBA00007931"/>
    </source>
</evidence>
<dbReference type="InterPro" id="IPR050465">
    <property type="entry name" value="UPF0194_transport"/>
</dbReference>
<evidence type="ECO:0000259" key="11">
    <source>
        <dbReference type="Pfam" id="PF02163"/>
    </source>
</evidence>
<comment type="subcellular location">
    <subcellularLocation>
        <location evidence="3">Cell envelope</location>
    </subcellularLocation>
    <subcellularLocation>
        <location evidence="2">Membrane</location>
        <topology evidence="2">Multi-pass membrane protein</topology>
    </subcellularLocation>
</comment>
<dbReference type="PANTHER" id="PTHR32347:SF23">
    <property type="entry name" value="BLL5650 PROTEIN"/>
    <property type="match status" value="1"/>
</dbReference>
<proteinExistence type="inferred from homology"/>
<dbReference type="GO" id="GO:0006508">
    <property type="term" value="P:proteolysis"/>
    <property type="evidence" value="ECO:0007669"/>
    <property type="project" value="InterPro"/>
</dbReference>
<dbReference type="Proteomes" id="UP000031552">
    <property type="component" value="Unassembled WGS sequence"/>
</dbReference>
<feature type="transmembrane region" description="Helical" evidence="10">
    <location>
        <begin position="278"/>
        <end position="298"/>
    </location>
</feature>
<evidence type="ECO:0000256" key="2">
    <source>
        <dbReference type="ARBA" id="ARBA00004141"/>
    </source>
</evidence>
<dbReference type="RefSeq" id="WP_041016632.1">
    <property type="nucleotide sequence ID" value="NZ_CCEJ010000001.1"/>
</dbReference>
<comment type="caution">
    <text evidence="12">The sequence shown here is derived from an EMBL/GenBank/DDBJ whole genome shotgun (WGS) entry which is preliminary data.</text>
</comment>
<gene>
    <name evidence="12" type="ORF">CSEC_0308</name>
</gene>
<evidence type="ECO:0000256" key="7">
    <source>
        <dbReference type="ARBA" id="ARBA00023054"/>
    </source>
</evidence>
<dbReference type="eggNOG" id="COG0845">
    <property type="taxonomic scope" value="Bacteria"/>
</dbReference>
<feature type="transmembrane region" description="Helical" evidence="10">
    <location>
        <begin position="214"/>
        <end position="232"/>
    </location>
</feature>
<dbReference type="Pfam" id="PF02163">
    <property type="entry name" value="Peptidase_M50"/>
    <property type="match status" value="1"/>
</dbReference>
<dbReference type="OrthoDB" id="9800627at2"/>
<keyword evidence="6 10" id="KW-1133">Transmembrane helix</keyword>
<feature type="transmembrane region" description="Helical" evidence="10">
    <location>
        <begin position="356"/>
        <end position="379"/>
    </location>
</feature>
<dbReference type="Gene3D" id="2.40.30.170">
    <property type="match status" value="1"/>
</dbReference>
<evidence type="ECO:0000256" key="6">
    <source>
        <dbReference type="ARBA" id="ARBA00022989"/>
    </source>
</evidence>
<comment type="cofactor">
    <cofactor evidence="1">
        <name>Zn(2+)</name>
        <dbReference type="ChEBI" id="CHEBI:29105"/>
    </cofactor>
</comment>
<organism evidence="12 13">
    <name type="scientific">Candidatus Criblamydia sequanensis CRIB-18</name>
    <dbReference type="NCBI Taxonomy" id="1437425"/>
    <lineage>
        <taxon>Bacteria</taxon>
        <taxon>Pseudomonadati</taxon>
        <taxon>Chlamydiota</taxon>
        <taxon>Chlamydiia</taxon>
        <taxon>Parachlamydiales</taxon>
        <taxon>Candidatus Criblamydiaceae</taxon>
        <taxon>Candidatus Criblamydia</taxon>
    </lineage>
</organism>
<keyword evidence="8 10" id="KW-0472">Membrane</keyword>
<accession>A0A090CXZ3</accession>
<reference evidence="12" key="2">
    <citation type="submission" date="2014-09" db="EMBL/GenBank/DDBJ databases">
        <title>Criblamydia sequanensis harbors a mega-plasmid encoding arsenite resistance.</title>
        <authorList>
            <person name="Bertelli C."/>
            <person name="Goesmann A."/>
            <person name="Greub G."/>
        </authorList>
    </citation>
    <scope>NUCLEOTIDE SEQUENCE [LARGE SCALE GENOMIC DNA]</scope>
    <source>
        <strain evidence="12">CRIB-18</strain>
    </source>
</reference>
<comment type="similarity">
    <text evidence="4">Belongs to the peptidase M50B family.</text>
</comment>
<protein>
    <submittedName>
        <fullName evidence="12">Peptidase</fullName>
    </submittedName>
</protein>
<evidence type="ECO:0000313" key="12">
    <source>
        <dbReference type="EMBL" id="CDR33147.1"/>
    </source>
</evidence>
<dbReference type="EMBL" id="CCEJ010000001">
    <property type="protein sequence ID" value="CDR33147.1"/>
    <property type="molecule type" value="Genomic_DNA"/>
</dbReference>
<dbReference type="PANTHER" id="PTHR32347">
    <property type="entry name" value="EFFLUX SYSTEM COMPONENT YKNX-RELATED"/>
    <property type="match status" value="1"/>
</dbReference>
<feature type="transmembrane region" description="Helical" evidence="10">
    <location>
        <begin position="182"/>
        <end position="202"/>
    </location>
</feature>
<dbReference type="eggNOG" id="COG1994">
    <property type="taxonomic scope" value="Bacteria"/>
</dbReference>
<feature type="transmembrane region" description="Helical" evidence="10">
    <location>
        <begin position="253"/>
        <end position="272"/>
    </location>
</feature>
<dbReference type="GO" id="GO:0030313">
    <property type="term" value="C:cell envelope"/>
    <property type="evidence" value="ECO:0007669"/>
    <property type="project" value="UniProtKB-SubCell"/>
</dbReference>
<dbReference type="GO" id="GO:0016020">
    <property type="term" value="C:membrane"/>
    <property type="evidence" value="ECO:0007669"/>
    <property type="project" value="UniProtKB-SubCell"/>
</dbReference>
<evidence type="ECO:0000256" key="5">
    <source>
        <dbReference type="ARBA" id="ARBA00022692"/>
    </source>
</evidence>
<keyword evidence="7 9" id="KW-0175">Coiled coil</keyword>
<reference evidence="12" key="1">
    <citation type="submission" date="2013-12" db="EMBL/GenBank/DDBJ databases">
        <authorList>
            <person name="Linke B."/>
        </authorList>
    </citation>
    <scope>NUCLEOTIDE SEQUENCE [LARGE SCALE GENOMIC DNA]</scope>
    <source>
        <strain evidence="12">CRIB-18</strain>
    </source>
</reference>
<evidence type="ECO:0000256" key="8">
    <source>
        <dbReference type="ARBA" id="ARBA00023136"/>
    </source>
</evidence>
<name>A0A090CXZ3_9BACT</name>
<evidence type="ECO:0000256" key="3">
    <source>
        <dbReference type="ARBA" id="ARBA00004196"/>
    </source>
</evidence>
<keyword evidence="13" id="KW-1185">Reference proteome</keyword>
<feature type="transmembrane region" description="Helical" evidence="10">
    <location>
        <begin position="385"/>
        <end position="406"/>
    </location>
</feature>
<sequence length="705" mass="82113">MQEKKAEVKDKLPIFRKDLKLFKGPNDVDGSPTYNLYDPVRVQFFKVTWPESFIFRYLKPGMTPNELIRKIEETSTLRLTNTEVMQFFEIANRNNLLALPKTSKALLEEAKKKETSWFKWLIFNYLYIRVPLFHPDKFLKSTLKYVQFLASKWAFFIYAILTLIGVYKLIGRLDEYTHTFTYFFNAQGIAFYAGIIIFVKIIHELSHAYTAKYFGIRVPTMGVVFIVLWPALYTDVTDSWKLKDRKERFKISLAGVMAELVIAGICTFAWSLSKPGLLQSTFFVLSSVSIFSSLLININPALRFDGYYLLSDLWGIENLQMRAFSVARWKLREWFLGLDVPAPEENLTKKRIFGMITYSIFTWIYRIFLYTAIALFVYHKFAKTIGIFLFLIEIGIFLLWPIFWEFSQWRLMKSYFKLNWRLALTASALSFTYFALPLTHYKRVSAVIIPNQNQLIYSPYESQIKKINISRGKEVKKGDVLIELFSPGLDFALNTEKAQMKIIEKQVSILETTNEERAYLGEKNRELALSSEKIKRLSENKNEMTLKAEFDGIIYEFDPDLKIGQAIRQGEVLGKAGNFNRFKALLFVPEAMMNQIDLREKVTFISKNFEKISGEITRISPVRSRELIYPALASIYTGALPVQQDLQNALILQDSYYQVEATLDKTDLPLKVGEAGDVEITLERHSYLMDWVRYFVNLFWKEGGF</sequence>
<keyword evidence="5 10" id="KW-0812">Transmembrane</keyword>
<evidence type="ECO:0000256" key="10">
    <source>
        <dbReference type="SAM" id="Phobius"/>
    </source>
</evidence>
<evidence type="ECO:0000256" key="9">
    <source>
        <dbReference type="SAM" id="Coils"/>
    </source>
</evidence>
<dbReference type="AlphaFoldDB" id="A0A090CXZ3"/>
<feature type="transmembrane region" description="Helical" evidence="10">
    <location>
        <begin position="153"/>
        <end position="170"/>
    </location>
</feature>
<dbReference type="InterPro" id="IPR008915">
    <property type="entry name" value="Peptidase_M50"/>
</dbReference>
<dbReference type="CDD" id="cd05709">
    <property type="entry name" value="S2P-M50"/>
    <property type="match status" value="1"/>
</dbReference>